<comment type="caution">
    <text evidence="6">The sequence shown here is derived from an EMBL/GenBank/DDBJ whole genome shotgun (WGS) entry which is preliminary data.</text>
</comment>
<dbReference type="Gene3D" id="3.40.190.10">
    <property type="entry name" value="Periplasmic binding protein-like II"/>
    <property type="match status" value="1"/>
</dbReference>
<keyword evidence="3 4" id="KW-0732">Signal</keyword>
<dbReference type="Gene3D" id="3.90.76.10">
    <property type="entry name" value="Dipeptide-binding Protein, Domain 1"/>
    <property type="match status" value="1"/>
</dbReference>
<dbReference type="InterPro" id="IPR000914">
    <property type="entry name" value="SBP_5_dom"/>
</dbReference>
<dbReference type="InterPro" id="IPR023765">
    <property type="entry name" value="SBP_5_CS"/>
</dbReference>
<reference evidence="6 7" key="1">
    <citation type="submission" date="2024-01" db="EMBL/GenBank/DDBJ databases">
        <title>Seven novel Bacillus-like species.</title>
        <authorList>
            <person name="Liu G."/>
        </authorList>
    </citation>
    <scope>NUCLEOTIDE SEQUENCE [LARGE SCALE GENOMIC DNA]</scope>
    <source>
        <strain evidence="6 7">FJAT-51614</strain>
    </source>
</reference>
<comment type="subcellular location">
    <subcellularLocation>
        <location evidence="1">Cell membrane</location>
        <topology evidence="1">Lipid-anchor</topology>
    </subcellularLocation>
</comment>
<proteinExistence type="inferred from homology"/>
<feature type="signal peptide" evidence="4">
    <location>
        <begin position="1"/>
        <end position="21"/>
    </location>
</feature>
<dbReference type="RefSeq" id="WP_336498619.1">
    <property type="nucleotide sequence ID" value="NZ_JBAWSY010000015.1"/>
</dbReference>
<evidence type="ECO:0000256" key="1">
    <source>
        <dbReference type="ARBA" id="ARBA00004193"/>
    </source>
</evidence>
<dbReference type="SUPFAM" id="SSF53850">
    <property type="entry name" value="Periplasmic binding protein-like II"/>
    <property type="match status" value="1"/>
</dbReference>
<dbReference type="CDD" id="cd08504">
    <property type="entry name" value="PBP2_OppA"/>
    <property type="match status" value="1"/>
</dbReference>
<dbReference type="Gene3D" id="3.10.105.10">
    <property type="entry name" value="Dipeptide-binding Protein, Domain 3"/>
    <property type="match status" value="1"/>
</dbReference>
<dbReference type="PROSITE" id="PS01040">
    <property type="entry name" value="SBP_BACTERIAL_5"/>
    <property type="match status" value="1"/>
</dbReference>
<dbReference type="Proteomes" id="UP001364890">
    <property type="component" value="Unassembled WGS sequence"/>
</dbReference>
<evidence type="ECO:0000313" key="7">
    <source>
        <dbReference type="Proteomes" id="UP001364890"/>
    </source>
</evidence>
<feature type="chain" id="PRO_5045962822" evidence="4">
    <location>
        <begin position="22"/>
        <end position="549"/>
    </location>
</feature>
<keyword evidence="7" id="KW-1185">Reference proteome</keyword>
<protein>
    <submittedName>
        <fullName evidence="6">Peptide ABC transporter substrate-binding protein</fullName>
    </submittedName>
</protein>
<dbReference type="PIRSF" id="PIRSF002741">
    <property type="entry name" value="MppA"/>
    <property type="match status" value="1"/>
</dbReference>
<dbReference type="Pfam" id="PF00496">
    <property type="entry name" value="SBP_bac_5"/>
    <property type="match status" value="1"/>
</dbReference>
<dbReference type="PROSITE" id="PS51257">
    <property type="entry name" value="PROKAR_LIPOPROTEIN"/>
    <property type="match status" value="1"/>
</dbReference>
<organism evidence="6 7">
    <name type="scientific">Psychrobacillus mangrovi</name>
    <dbReference type="NCBI Taxonomy" id="3117745"/>
    <lineage>
        <taxon>Bacteria</taxon>
        <taxon>Bacillati</taxon>
        <taxon>Bacillota</taxon>
        <taxon>Bacilli</taxon>
        <taxon>Bacillales</taxon>
        <taxon>Bacillaceae</taxon>
        <taxon>Psychrobacillus</taxon>
    </lineage>
</organism>
<accession>A0ABU8F7Q5</accession>
<evidence type="ECO:0000256" key="3">
    <source>
        <dbReference type="ARBA" id="ARBA00022729"/>
    </source>
</evidence>
<dbReference type="EMBL" id="JBAWSY010000015">
    <property type="protein sequence ID" value="MEI4771046.1"/>
    <property type="molecule type" value="Genomic_DNA"/>
</dbReference>
<evidence type="ECO:0000256" key="2">
    <source>
        <dbReference type="ARBA" id="ARBA00005695"/>
    </source>
</evidence>
<feature type="domain" description="Solute-binding protein family 5" evidence="5">
    <location>
        <begin position="94"/>
        <end position="471"/>
    </location>
</feature>
<dbReference type="InterPro" id="IPR030678">
    <property type="entry name" value="Peptide/Ni-bd"/>
</dbReference>
<name>A0ABU8F7Q5_9BACI</name>
<sequence>MKKWLSLFALAFLALVLSACTANKNAGEEKPAETTKGEEKTEEAEVAKEKVLYLNNGNEPTSFDPSVGFDAVSWNSLNNIMEGLVRLSKEHIAEPATAEKVDVSEDGLTYTFTIREDAKWSNGDPVLASDFVYGWLHMLNPETASPAAFLAYFIEGAEAYNNGEGTADAVAIKALEEKVFEVKLNTPTEAFLNIITNPSFFPVNEKVATENPTWFTEAGTFVGNGPFKLASWEHDVSFSFAKNENYWDAGSVKLDKIEWAMVDDSNTEYQMYKTGELDVSDVPSELADQLMSDPELKNEDQAGLYFYRFNVSQEPFTNKKIRQAFGLAVNQQEIVDFVTKNGEKPAEGFVPYGFIGPDGKEFRETAGKLTGFDAEKAKTLLAEGMAEEGYTALPEVVLTYSTSDTHKKIAEALQSKFKEVLGVDVKLQNVEASVFSAEQKEFKYQLSRSSFLFDYADPVNALESFITGSSMNRTTWSNPEYDNLIEDIKNETDEAKRWEMLIQADAMLMEEMPVFPVHYYNQVTLEKSNVSGIVRHPVGYMDLKSADKE</sequence>
<evidence type="ECO:0000313" key="6">
    <source>
        <dbReference type="EMBL" id="MEI4771046.1"/>
    </source>
</evidence>
<evidence type="ECO:0000259" key="5">
    <source>
        <dbReference type="Pfam" id="PF00496"/>
    </source>
</evidence>
<comment type="similarity">
    <text evidence="2">Belongs to the bacterial solute-binding protein 5 family.</text>
</comment>
<evidence type="ECO:0000256" key="4">
    <source>
        <dbReference type="SAM" id="SignalP"/>
    </source>
</evidence>
<dbReference type="PANTHER" id="PTHR30290:SF79">
    <property type="entry name" value="DIPEPTIDE-BINDING PROTEIN DPPE"/>
    <property type="match status" value="1"/>
</dbReference>
<gene>
    <name evidence="6" type="ORF">WAX74_15595</name>
</gene>
<dbReference type="PANTHER" id="PTHR30290">
    <property type="entry name" value="PERIPLASMIC BINDING COMPONENT OF ABC TRANSPORTER"/>
    <property type="match status" value="1"/>
</dbReference>
<dbReference type="InterPro" id="IPR039424">
    <property type="entry name" value="SBP_5"/>
</dbReference>